<reference evidence="2" key="1">
    <citation type="journal article" date="2022" name="Int. J. Mol. Sci.">
        <title>Draft Genome of Tanacetum Coccineum: Genomic Comparison of Closely Related Tanacetum-Family Plants.</title>
        <authorList>
            <person name="Yamashiro T."/>
            <person name="Shiraishi A."/>
            <person name="Nakayama K."/>
            <person name="Satake H."/>
        </authorList>
    </citation>
    <scope>NUCLEOTIDE SEQUENCE</scope>
</reference>
<dbReference type="Proteomes" id="UP001151760">
    <property type="component" value="Unassembled WGS sequence"/>
</dbReference>
<name>A0ABQ5FW94_9ASTR</name>
<evidence type="ECO:0000313" key="2">
    <source>
        <dbReference type="EMBL" id="GJT67158.1"/>
    </source>
</evidence>
<organism evidence="2 3">
    <name type="scientific">Tanacetum coccineum</name>
    <dbReference type="NCBI Taxonomy" id="301880"/>
    <lineage>
        <taxon>Eukaryota</taxon>
        <taxon>Viridiplantae</taxon>
        <taxon>Streptophyta</taxon>
        <taxon>Embryophyta</taxon>
        <taxon>Tracheophyta</taxon>
        <taxon>Spermatophyta</taxon>
        <taxon>Magnoliopsida</taxon>
        <taxon>eudicotyledons</taxon>
        <taxon>Gunneridae</taxon>
        <taxon>Pentapetalae</taxon>
        <taxon>asterids</taxon>
        <taxon>campanulids</taxon>
        <taxon>Asterales</taxon>
        <taxon>Asteraceae</taxon>
        <taxon>Asteroideae</taxon>
        <taxon>Anthemideae</taxon>
        <taxon>Anthemidinae</taxon>
        <taxon>Tanacetum</taxon>
    </lineage>
</organism>
<dbReference type="InterPro" id="IPR032466">
    <property type="entry name" value="Metal_Hydrolase"/>
</dbReference>
<dbReference type="Pfam" id="PF19326">
    <property type="entry name" value="AMP_deaminase"/>
    <property type="match status" value="1"/>
</dbReference>
<evidence type="ECO:0000256" key="1">
    <source>
        <dbReference type="ARBA" id="ARBA00006676"/>
    </source>
</evidence>
<protein>
    <submittedName>
        <fullName evidence="2">Probable AMP deaminase</fullName>
    </submittedName>
</protein>
<keyword evidence="3" id="KW-1185">Reference proteome</keyword>
<gene>
    <name evidence="2" type="ORF">Tco_1018638</name>
</gene>
<evidence type="ECO:0000313" key="3">
    <source>
        <dbReference type="Proteomes" id="UP001151760"/>
    </source>
</evidence>
<reference evidence="2" key="2">
    <citation type="submission" date="2022-01" db="EMBL/GenBank/DDBJ databases">
        <authorList>
            <person name="Yamashiro T."/>
            <person name="Shiraishi A."/>
            <person name="Satake H."/>
            <person name="Nakayama K."/>
        </authorList>
    </citation>
    <scope>NUCLEOTIDE SEQUENCE</scope>
</reference>
<dbReference type="SUPFAM" id="SSF51556">
    <property type="entry name" value="Metallo-dependent hydrolases"/>
    <property type="match status" value="1"/>
</dbReference>
<dbReference type="PANTHER" id="PTHR11359:SF14">
    <property type="entry name" value="AMP DEAMINASE"/>
    <property type="match status" value="1"/>
</dbReference>
<comment type="similarity">
    <text evidence="1">Belongs to the metallo-dependent hydrolases superfamily. Adenosine and AMP deaminases family.</text>
</comment>
<proteinExistence type="inferred from homology"/>
<sequence>MHVRNHERKPTCCADTVGLFPVASATNFFTDMHHLLKIIAVGNVRSACYNRLGFLEEVMFYELLLVNADSEFLAQKGAPHRDFYNIRKVDTHVHYSACMNQKHLLRFIKSKLRKEPDEVLIFCDGQYLTLKEVLESLDLTGKKEHYVIRMFWEILKNSSLEDRHKFFNVGIGIGDGLGVVRTVNHLANGGDSATSGLTPQAMERGMLSLIMDGRDSKVARGSSLFGSSAIEYVLARALRRSGNHLQASMPVSHEGH</sequence>
<dbReference type="Gene3D" id="3.20.20.140">
    <property type="entry name" value="Metal-dependent hydrolases"/>
    <property type="match status" value="1"/>
</dbReference>
<dbReference type="EMBL" id="BQNB010017781">
    <property type="protein sequence ID" value="GJT67158.1"/>
    <property type="molecule type" value="Genomic_DNA"/>
</dbReference>
<accession>A0ABQ5FW94</accession>
<dbReference type="InterPro" id="IPR006329">
    <property type="entry name" value="AMPD"/>
</dbReference>
<comment type="caution">
    <text evidence="2">The sequence shown here is derived from an EMBL/GenBank/DDBJ whole genome shotgun (WGS) entry which is preliminary data.</text>
</comment>
<dbReference type="PANTHER" id="PTHR11359">
    <property type="entry name" value="AMP DEAMINASE"/>
    <property type="match status" value="1"/>
</dbReference>